<dbReference type="GO" id="GO:0006260">
    <property type="term" value="P:DNA replication"/>
    <property type="evidence" value="ECO:0007669"/>
    <property type="project" value="UniProtKB-KW"/>
</dbReference>
<dbReference type="Pfam" id="PF21103">
    <property type="entry name" value="PH1_SSRP1-like"/>
    <property type="match status" value="1"/>
</dbReference>
<keyword evidence="7 9" id="KW-0234">DNA repair</keyword>
<evidence type="ECO:0000256" key="8">
    <source>
        <dbReference type="ARBA" id="ARBA00023242"/>
    </source>
</evidence>
<feature type="domain" description="Histone chaperone RTT106/FACT complex subunit SPT16-like middle" evidence="11">
    <location>
        <begin position="202"/>
        <end position="293"/>
    </location>
</feature>
<feature type="compositionally biased region" description="Acidic residues" evidence="10">
    <location>
        <begin position="377"/>
        <end position="414"/>
    </location>
</feature>
<dbReference type="InterPro" id="IPR000969">
    <property type="entry name" value="SSRP1/POB3"/>
</dbReference>
<dbReference type="GO" id="GO:0006281">
    <property type="term" value="P:DNA repair"/>
    <property type="evidence" value="ECO:0007669"/>
    <property type="project" value="UniProtKB-KW"/>
</dbReference>
<dbReference type="InterPro" id="IPR011993">
    <property type="entry name" value="PH-like_dom_sf"/>
</dbReference>
<keyword evidence="3 9" id="KW-0235">DNA replication</keyword>
<evidence type="ECO:0000256" key="9">
    <source>
        <dbReference type="RuleBase" id="RU364013"/>
    </source>
</evidence>
<reference evidence="12" key="1">
    <citation type="submission" date="2021-01" db="EMBL/GenBank/DDBJ databases">
        <authorList>
            <person name="Corre E."/>
            <person name="Pelletier E."/>
            <person name="Niang G."/>
            <person name="Scheremetjew M."/>
            <person name="Finn R."/>
            <person name="Kale V."/>
            <person name="Holt S."/>
            <person name="Cochrane G."/>
            <person name="Meng A."/>
            <person name="Brown T."/>
            <person name="Cohen L."/>
        </authorList>
    </citation>
    <scope>NUCLEOTIDE SEQUENCE</scope>
    <source>
        <strain evidence="12">CCMP1320</strain>
    </source>
</reference>
<name>A0A7S3VHD3_DUNTE</name>
<dbReference type="Gene3D" id="2.30.29.150">
    <property type="match status" value="1"/>
</dbReference>
<keyword evidence="8 9" id="KW-0539">Nucleus</keyword>
<dbReference type="SMART" id="SM01287">
    <property type="entry name" value="Rtt106"/>
    <property type="match status" value="1"/>
</dbReference>
<evidence type="ECO:0000313" key="12">
    <source>
        <dbReference type="EMBL" id="CAE0485130.1"/>
    </source>
</evidence>
<keyword evidence="5 9" id="KW-0805">Transcription regulation</keyword>
<evidence type="ECO:0000256" key="5">
    <source>
        <dbReference type="ARBA" id="ARBA00023015"/>
    </source>
</evidence>
<sequence>MGVELLKNYKSGKELASLLEAPQISKADVLQAAIRLVSEVQEGCSNVGNLHQAGQLPATPVLQQQIEPLCCIQDMMLLSPRGKHSVCVYPDCLVVTSAKAELKIPTSSVQAVAILDNIPKDQKGKVLMFLSLRREANIMHGKQRLEALVIQTTADAELSVPVKDSDTCAGPAAIVLCQLLGMAGITSFVSPDPELYTNSRGELAVQAVFKVNDGFLFPMPSGALCFIERPAMYIPYESIRYVSFARMGGTSATFDLQVHLRFGETIEFSQIAQGEGGRLQSYCSRVKIKTSAEEAAVAEARAAAVRERAAASDGAGPSGVNAEVAEVDEDDSSDEEDEDFNPSEEEGCGSHRALRGAKRKRESGDGAGPSTSKAAESEEDIGEEDEESDEEDEEDDDSSDEDGSEDIEVEDEDTITAADIAQDMARDRRVGKKGQRLRLGDDGQEEEERS</sequence>
<gene>
    <name evidence="12" type="ORF">DTER00134_LOCUS169</name>
</gene>
<dbReference type="GO" id="GO:0003677">
    <property type="term" value="F:DNA binding"/>
    <property type="evidence" value="ECO:0007669"/>
    <property type="project" value="InterPro"/>
</dbReference>
<dbReference type="PANTHER" id="PTHR45849">
    <property type="entry name" value="FACT COMPLEX SUBUNIT SSRP1"/>
    <property type="match status" value="1"/>
</dbReference>
<comment type="similarity">
    <text evidence="1 9">Belongs to the SSRP1 family.</text>
</comment>
<evidence type="ECO:0000256" key="7">
    <source>
        <dbReference type="ARBA" id="ARBA00023204"/>
    </source>
</evidence>
<proteinExistence type="inferred from homology"/>
<comment type="subcellular location">
    <subcellularLocation>
        <location evidence="9">Nucleus</location>
    </subcellularLocation>
    <subcellularLocation>
        <location evidence="9">Chromosome</location>
    </subcellularLocation>
</comment>
<keyword evidence="4 9" id="KW-0227">DNA damage</keyword>
<dbReference type="InterPro" id="IPR048993">
    <property type="entry name" value="SSRP1-like_PH1"/>
</dbReference>
<evidence type="ECO:0000256" key="10">
    <source>
        <dbReference type="SAM" id="MobiDB-lite"/>
    </source>
</evidence>
<accession>A0A7S3VHD3</accession>
<keyword evidence="2 9" id="KW-0158">Chromosome</keyword>
<evidence type="ECO:0000256" key="4">
    <source>
        <dbReference type="ARBA" id="ARBA00022763"/>
    </source>
</evidence>
<dbReference type="SUPFAM" id="SSF50729">
    <property type="entry name" value="PH domain-like"/>
    <property type="match status" value="1"/>
</dbReference>
<evidence type="ECO:0000259" key="11">
    <source>
        <dbReference type="SMART" id="SM01287"/>
    </source>
</evidence>
<keyword evidence="6 9" id="KW-0804">Transcription</keyword>
<evidence type="ECO:0000256" key="6">
    <source>
        <dbReference type="ARBA" id="ARBA00023163"/>
    </source>
</evidence>
<dbReference type="Gene3D" id="2.30.29.30">
    <property type="entry name" value="Pleckstrin-homology domain (PH domain)/Phosphotyrosine-binding domain (PTB)"/>
    <property type="match status" value="1"/>
</dbReference>
<dbReference type="EMBL" id="HBIP01000393">
    <property type="protein sequence ID" value="CAE0485130.1"/>
    <property type="molecule type" value="Transcribed_RNA"/>
</dbReference>
<dbReference type="GO" id="GO:0031491">
    <property type="term" value="F:nucleosome binding"/>
    <property type="evidence" value="ECO:0007669"/>
    <property type="project" value="TreeGrafter"/>
</dbReference>
<comment type="function">
    <text evidence="9">Component of the FACT complex, a general chromatin factor that acts to reorganize nucleosomes. The FACT complex is involved in multiple processes that require DNA as a template such as mRNA elongation, DNA replication and DNA repair. During transcription elongation the FACT complex acts as a histone chaperone that both destabilizes and restores nucleosomal structure. It facilitates the passage of RNA polymerase II and transcription by promoting the dissociation of one histone H2A-H2B dimer from the nucleosome, then subsequently promotes the reestablishment of the nucleosome following the passage of RNA polymerase II.</text>
</comment>
<dbReference type="InterPro" id="IPR013719">
    <property type="entry name" value="RTT106/SPT16-like_middle_dom"/>
</dbReference>
<dbReference type="GO" id="GO:0042393">
    <property type="term" value="F:histone binding"/>
    <property type="evidence" value="ECO:0007669"/>
    <property type="project" value="TreeGrafter"/>
</dbReference>
<evidence type="ECO:0000256" key="1">
    <source>
        <dbReference type="ARBA" id="ARBA00010060"/>
    </source>
</evidence>
<evidence type="ECO:0000256" key="3">
    <source>
        <dbReference type="ARBA" id="ARBA00022705"/>
    </source>
</evidence>
<dbReference type="GO" id="GO:0035101">
    <property type="term" value="C:FACT complex"/>
    <property type="evidence" value="ECO:0007669"/>
    <property type="project" value="TreeGrafter"/>
</dbReference>
<organism evidence="12">
    <name type="scientific">Dunaliella tertiolecta</name>
    <name type="common">Green alga</name>
    <dbReference type="NCBI Taxonomy" id="3047"/>
    <lineage>
        <taxon>Eukaryota</taxon>
        <taxon>Viridiplantae</taxon>
        <taxon>Chlorophyta</taxon>
        <taxon>core chlorophytes</taxon>
        <taxon>Chlorophyceae</taxon>
        <taxon>CS clade</taxon>
        <taxon>Chlamydomonadales</taxon>
        <taxon>Dunaliellaceae</taxon>
        <taxon>Dunaliella</taxon>
    </lineage>
</organism>
<feature type="region of interest" description="Disordered" evidence="10">
    <location>
        <begin position="308"/>
        <end position="450"/>
    </location>
</feature>
<dbReference type="InterPro" id="IPR050454">
    <property type="entry name" value="RTT106/SSRP1_HistChap/FACT"/>
</dbReference>
<dbReference type="Pfam" id="PF08512">
    <property type="entry name" value="Rttp106-like_middle"/>
    <property type="match status" value="1"/>
</dbReference>
<feature type="compositionally biased region" description="Acidic residues" evidence="10">
    <location>
        <begin position="325"/>
        <end position="347"/>
    </location>
</feature>
<feature type="compositionally biased region" description="Basic residues" evidence="10">
    <location>
        <begin position="352"/>
        <end position="361"/>
    </location>
</feature>
<protein>
    <recommendedName>
        <fullName evidence="9">FACT complex subunit SSRP1</fullName>
    </recommendedName>
</protein>
<evidence type="ECO:0000256" key="2">
    <source>
        <dbReference type="ARBA" id="ARBA00022454"/>
    </source>
</evidence>
<dbReference type="PRINTS" id="PR00887">
    <property type="entry name" value="SSRCOGNITION"/>
</dbReference>
<dbReference type="AlphaFoldDB" id="A0A7S3VHD3"/>
<dbReference type="PANTHER" id="PTHR45849:SF1">
    <property type="entry name" value="FACT COMPLEX SUBUNIT SSRP1"/>
    <property type="match status" value="1"/>
</dbReference>